<sequence length="349" mass="39522">MEPPASEKEMEGALSNVDSFLVEALQNPRHRLTVLRMEYDIQKFMQNTDQDHFEFQNFPTSYLRCAAHRVAQHYGLQTISLDNSVDGLGSRIIARKNPDSKFPAVCLSVVPAKQTEKDLTEQVKIVICPRPTKSSFSDATNLQNRKSSLKTVEERKVEYEKARARIFNSSTCTDVEGSPSMASSDRRSFYINGDEVECFISTGDEDEKISTRDGASRVAIFRDMEKDRTDPDYDRSYDRYVRGLPPSQNLGFGPCNVLQFPFLHYDSGVSQLGQMARNQTPVSYRPSNPAASPLFAYGCNQTSSRDSVNHMQWPSPSMLYAHSYGHVRNAVFQAPMYQHPLSFKHPQNC</sequence>
<dbReference type="PANTHER" id="PTHR15672">
    <property type="entry name" value="CAMP-REGULATED PHOSPHOPROTEIN 21 RELATED R3H DOMAIN CONTAINING PROTEIN"/>
    <property type="match status" value="1"/>
</dbReference>
<protein>
    <submittedName>
        <fullName evidence="4">Uncharacterized protein</fullName>
    </submittedName>
</protein>
<dbReference type="PROSITE" id="PS51061">
    <property type="entry name" value="R3H"/>
    <property type="match status" value="1"/>
</dbReference>
<dbReference type="Pfam" id="PF12752">
    <property type="entry name" value="SUZ"/>
    <property type="match status" value="1"/>
</dbReference>
<name>A0AAX6EFF2_IRIPA</name>
<dbReference type="GO" id="GO:0003676">
    <property type="term" value="F:nucleic acid binding"/>
    <property type="evidence" value="ECO:0007669"/>
    <property type="project" value="UniProtKB-UniRule"/>
</dbReference>
<proteinExistence type="predicted"/>
<feature type="domain" description="SUZ" evidence="3">
    <location>
        <begin position="101"/>
        <end position="171"/>
    </location>
</feature>
<dbReference type="PANTHER" id="PTHR15672:SF15">
    <property type="entry name" value="SINGLE-STRANDED NUCLEIC ACID BINDING R3H PROTEIN"/>
    <property type="match status" value="1"/>
</dbReference>
<keyword evidence="5" id="KW-1185">Reference proteome</keyword>
<dbReference type="InterPro" id="IPR024771">
    <property type="entry name" value="SUZ"/>
</dbReference>
<evidence type="ECO:0000256" key="1">
    <source>
        <dbReference type="ARBA" id="ARBA00022553"/>
    </source>
</evidence>
<keyword evidence="1" id="KW-0597">Phosphoprotein</keyword>
<gene>
    <name evidence="4" type="ORF">M6B38_191335</name>
</gene>
<dbReference type="Pfam" id="PF01424">
    <property type="entry name" value="R3H"/>
    <property type="match status" value="1"/>
</dbReference>
<feature type="domain" description="R3H" evidence="2">
    <location>
        <begin position="31"/>
        <end position="98"/>
    </location>
</feature>
<evidence type="ECO:0000259" key="3">
    <source>
        <dbReference type="PROSITE" id="PS51673"/>
    </source>
</evidence>
<dbReference type="InterPro" id="IPR001374">
    <property type="entry name" value="R3H_dom"/>
</dbReference>
<dbReference type="SMART" id="SM00393">
    <property type="entry name" value="R3H"/>
    <property type="match status" value="1"/>
</dbReference>
<reference evidence="4" key="2">
    <citation type="submission" date="2023-04" db="EMBL/GenBank/DDBJ databases">
        <authorList>
            <person name="Bruccoleri R.E."/>
            <person name="Oakeley E.J."/>
            <person name="Faust A.-M."/>
            <person name="Dessus-Babus S."/>
            <person name="Altorfer M."/>
            <person name="Burckhardt D."/>
            <person name="Oertli M."/>
            <person name="Naumann U."/>
            <person name="Petersen F."/>
            <person name="Wong J."/>
        </authorList>
    </citation>
    <scope>NUCLEOTIDE SEQUENCE</scope>
    <source>
        <strain evidence="4">GSM-AAB239-AS_SAM_17_03QT</strain>
        <tissue evidence="4">Leaf</tissue>
    </source>
</reference>
<comment type="caution">
    <text evidence="4">The sequence shown here is derived from an EMBL/GenBank/DDBJ whole genome shotgun (WGS) entry which is preliminary data.</text>
</comment>
<organism evidence="4 5">
    <name type="scientific">Iris pallida</name>
    <name type="common">Sweet iris</name>
    <dbReference type="NCBI Taxonomy" id="29817"/>
    <lineage>
        <taxon>Eukaryota</taxon>
        <taxon>Viridiplantae</taxon>
        <taxon>Streptophyta</taxon>
        <taxon>Embryophyta</taxon>
        <taxon>Tracheophyta</taxon>
        <taxon>Spermatophyta</taxon>
        <taxon>Magnoliopsida</taxon>
        <taxon>Liliopsida</taxon>
        <taxon>Asparagales</taxon>
        <taxon>Iridaceae</taxon>
        <taxon>Iridoideae</taxon>
        <taxon>Irideae</taxon>
        <taxon>Iris</taxon>
    </lineage>
</organism>
<evidence type="ECO:0000313" key="5">
    <source>
        <dbReference type="Proteomes" id="UP001140949"/>
    </source>
</evidence>
<accession>A0AAX6EFF2</accession>
<dbReference type="SUPFAM" id="SSF82708">
    <property type="entry name" value="R3H domain"/>
    <property type="match status" value="1"/>
</dbReference>
<dbReference type="PROSITE" id="PS51673">
    <property type="entry name" value="SUZ"/>
    <property type="match status" value="1"/>
</dbReference>
<dbReference type="Proteomes" id="UP001140949">
    <property type="component" value="Unassembled WGS sequence"/>
</dbReference>
<dbReference type="CDD" id="cd02642">
    <property type="entry name" value="R3H_encore_like"/>
    <property type="match status" value="1"/>
</dbReference>
<dbReference type="Gene3D" id="3.30.1370.50">
    <property type="entry name" value="R3H-like domain"/>
    <property type="match status" value="1"/>
</dbReference>
<evidence type="ECO:0000259" key="2">
    <source>
        <dbReference type="PROSITE" id="PS51061"/>
    </source>
</evidence>
<dbReference type="InterPro" id="IPR036867">
    <property type="entry name" value="R3H_dom_sf"/>
</dbReference>
<reference evidence="4" key="1">
    <citation type="journal article" date="2023" name="GigaByte">
        <title>Genome assembly of the bearded iris, Iris pallida Lam.</title>
        <authorList>
            <person name="Bruccoleri R.E."/>
            <person name="Oakeley E.J."/>
            <person name="Faust A.M.E."/>
            <person name="Altorfer M."/>
            <person name="Dessus-Babus S."/>
            <person name="Burckhardt D."/>
            <person name="Oertli M."/>
            <person name="Naumann U."/>
            <person name="Petersen F."/>
            <person name="Wong J."/>
        </authorList>
    </citation>
    <scope>NUCLEOTIDE SEQUENCE</scope>
    <source>
        <strain evidence="4">GSM-AAB239-AS_SAM_17_03QT</strain>
    </source>
</reference>
<dbReference type="InterPro" id="IPR051937">
    <property type="entry name" value="R3H_domain_containing"/>
</dbReference>
<dbReference type="EMBL" id="JANAVB010037018">
    <property type="protein sequence ID" value="KAJ6802744.1"/>
    <property type="molecule type" value="Genomic_DNA"/>
</dbReference>
<dbReference type="AlphaFoldDB" id="A0AAX6EFF2"/>
<evidence type="ECO:0000313" key="4">
    <source>
        <dbReference type="EMBL" id="KAJ6802744.1"/>
    </source>
</evidence>